<sequence>MAPRPNLRETACVSSISNRRSVNLDVAPSEGCKCADQNSEPAARRNSKDRRFKSCSVYDLRGQTGLDSIPEKTQRPTSLYFDEIERADAEIESFNLLKYLKKLKNKLFHKSKFECFCVGFGVAI</sequence>
<evidence type="ECO:0000313" key="3">
    <source>
        <dbReference type="Proteomes" id="UP001431783"/>
    </source>
</evidence>
<comment type="caution">
    <text evidence="2">The sequence shown here is derived from an EMBL/GenBank/DDBJ whole genome shotgun (WGS) entry which is preliminary data.</text>
</comment>
<organism evidence="2 3">
    <name type="scientific">Henosepilachna vigintioctopunctata</name>
    <dbReference type="NCBI Taxonomy" id="420089"/>
    <lineage>
        <taxon>Eukaryota</taxon>
        <taxon>Metazoa</taxon>
        <taxon>Ecdysozoa</taxon>
        <taxon>Arthropoda</taxon>
        <taxon>Hexapoda</taxon>
        <taxon>Insecta</taxon>
        <taxon>Pterygota</taxon>
        <taxon>Neoptera</taxon>
        <taxon>Endopterygota</taxon>
        <taxon>Coleoptera</taxon>
        <taxon>Polyphaga</taxon>
        <taxon>Cucujiformia</taxon>
        <taxon>Coccinelloidea</taxon>
        <taxon>Coccinellidae</taxon>
        <taxon>Epilachninae</taxon>
        <taxon>Epilachnini</taxon>
        <taxon>Henosepilachna</taxon>
    </lineage>
</organism>
<dbReference type="AlphaFoldDB" id="A0AAW1TNZ5"/>
<evidence type="ECO:0000313" key="2">
    <source>
        <dbReference type="EMBL" id="KAK9870052.1"/>
    </source>
</evidence>
<gene>
    <name evidence="2" type="ORF">WA026_006146</name>
</gene>
<protein>
    <submittedName>
        <fullName evidence="2">Uncharacterized protein</fullName>
    </submittedName>
</protein>
<evidence type="ECO:0000256" key="1">
    <source>
        <dbReference type="SAM" id="MobiDB-lite"/>
    </source>
</evidence>
<proteinExistence type="predicted"/>
<reference evidence="2 3" key="1">
    <citation type="submission" date="2023-03" db="EMBL/GenBank/DDBJ databases">
        <title>Genome insight into feeding habits of ladybird beetles.</title>
        <authorList>
            <person name="Li H.-S."/>
            <person name="Huang Y.-H."/>
            <person name="Pang H."/>
        </authorList>
    </citation>
    <scope>NUCLEOTIDE SEQUENCE [LARGE SCALE GENOMIC DNA]</scope>
    <source>
        <strain evidence="2">SYSU_2023b</strain>
        <tissue evidence="2">Whole body</tissue>
    </source>
</reference>
<dbReference type="Proteomes" id="UP001431783">
    <property type="component" value="Unassembled WGS sequence"/>
</dbReference>
<feature type="region of interest" description="Disordered" evidence="1">
    <location>
        <begin position="31"/>
        <end position="50"/>
    </location>
</feature>
<keyword evidence="3" id="KW-1185">Reference proteome</keyword>
<accession>A0AAW1TNZ5</accession>
<dbReference type="EMBL" id="JARQZJ010000002">
    <property type="protein sequence ID" value="KAK9870052.1"/>
    <property type="molecule type" value="Genomic_DNA"/>
</dbReference>
<name>A0AAW1TNZ5_9CUCU</name>